<dbReference type="PIRSF" id="PIRSF037834">
    <property type="entry name" value="PA_CoA_Oase3"/>
    <property type="match status" value="1"/>
</dbReference>
<keyword evidence="1" id="KW-0560">Oxidoreductase</keyword>
<sequence>MSTPVLTADVAEYAIRLGDDALILSHRLSEWSAHAPQIEEDIALMNIALDLLGQARALLAYGGAFTGRTEDDLAYLRPEREFLNCQLVELDNGDFAVTMLRQLLFSVYQYELYRRLARSSDPQLAGVAAKAVKEVSYHIEHSAAWVVRLGDGTATSHERAQAAMRAVWPFTHELFQDDDLARRVSAAGIGPLPSSLYEDWLTSVRQVLDEATLSIVEDNWKPTGGRAGLHIQSFGYLLAELQHLHRSHAGAEW</sequence>
<dbReference type="SUPFAM" id="SSF47240">
    <property type="entry name" value="Ferritin-like"/>
    <property type="match status" value="1"/>
</dbReference>
<evidence type="ECO:0000313" key="2">
    <source>
        <dbReference type="Proteomes" id="UP001183176"/>
    </source>
</evidence>
<dbReference type="EMBL" id="JAVREH010000012">
    <property type="protein sequence ID" value="MDT0261996.1"/>
    <property type="molecule type" value="Genomic_DNA"/>
</dbReference>
<dbReference type="GO" id="GO:0097266">
    <property type="term" value="F:phenylacetyl-CoA 1,2-epoxidase activity"/>
    <property type="evidence" value="ECO:0007669"/>
    <property type="project" value="UniProtKB-EC"/>
</dbReference>
<dbReference type="PANTHER" id="PTHR30458:SF0">
    <property type="entry name" value="1,2-PHENYLACETYL-COA EPOXIDASE, SUBUNIT C"/>
    <property type="match status" value="1"/>
</dbReference>
<keyword evidence="2" id="KW-1185">Reference proteome</keyword>
<dbReference type="PANTHER" id="PTHR30458">
    <property type="entry name" value="PHENYLACETIC ACID DEGRADATION PROTEIN PAA"/>
    <property type="match status" value="1"/>
</dbReference>
<reference evidence="2" key="1">
    <citation type="submission" date="2023-07" db="EMBL/GenBank/DDBJ databases">
        <title>30 novel species of actinomycetes from the DSMZ collection.</title>
        <authorList>
            <person name="Nouioui I."/>
        </authorList>
    </citation>
    <scope>NUCLEOTIDE SEQUENCE [LARGE SCALE GENOMIC DNA]</scope>
    <source>
        <strain evidence="2">DSM 44399</strain>
    </source>
</reference>
<dbReference type="InterPro" id="IPR052703">
    <property type="entry name" value="Aromatic_CoA_ox/epox"/>
</dbReference>
<comment type="caution">
    <text evidence="1">The sequence shown here is derived from an EMBL/GenBank/DDBJ whole genome shotgun (WGS) entry which is preliminary data.</text>
</comment>
<dbReference type="Pfam" id="PF05138">
    <property type="entry name" value="PaaA_PaaC"/>
    <property type="match status" value="1"/>
</dbReference>
<proteinExistence type="predicted"/>
<protein>
    <submittedName>
        <fullName evidence="1">1,2-phenylacetyl-CoA epoxidase subunit PaaC</fullName>
        <ecNumber evidence="1">1.14.13.149</ecNumber>
    </submittedName>
</protein>
<name>A0ABU2JB76_9ACTN</name>
<dbReference type="EC" id="1.14.13.149" evidence="1"/>
<dbReference type="InterPro" id="IPR012347">
    <property type="entry name" value="Ferritin-like"/>
</dbReference>
<dbReference type="RefSeq" id="WP_311423150.1">
    <property type="nucleotide sequence ID" value="NZ_JAVREH010000012.1"/>
</dbReference>
<organism evidence="1 2">
    <name type="scientific">Jatrophihabitans lederbergiae</name>
    <dbReference type="NCBI Taxonomy" id="3075547"/>
    <lineage>
        <taxon>Bacteria</taxon>
        <taxon>Bacillati</taxon>
        <taxon>Actinomycetota</taxon>
        <taxon>Actinomycetes</taxon>
        <taxon>Jatrophihabitantales</taxon>
        <taxon>Jatrophihabitantaceae</taxon>
        <taxon>Jatrophihabitans</taxon>
    </lineage>
</organism>
<dbReference type="InterPro" id="IPR011882">
    <property type="entry name" value="PaaC"/>
</dbReference>
<dbReference type="Proteomes" id="UP001183176">
    <property type="component" value="Unassembled WGS sequence"/>
</dbReference>
<dbReference type="Gene3D" id="1.20.1260.10">
    <property type="match status" value="1"/>
</dbReference>
<gene>
    <name evidence="1" type="primary">paaC</name>
    <name evidence="1" type="ORF">RM423_11365</name>
</gene>
<accession>A0ABU2JB76</accession>
<dbReference type="NCBIfam" id="TIGR02158">
    <property type="entry name" value="PA_CoA_Oxy3"/>
    <property type="match status" value="1"/>
</dbReference>
<evidence type="ECO:0000313" key="1">
    <source>
        <dbReference type="EMBL" id="MDT0261996.1"/>
    </source>
</evidence>
<dbReference type="InterPro" id="IPR007814">
    <property type="entry name" value="PaaA_PaaC"/>
</dbReference>
<dbReference type="InterPro" id="IPR009078">
    <property type="entry name" value="Ferritin-like_SF"/>
</dbReference>